<proteinExistence type="predicted"/>
<feature type="region of interest" description="Disordered" evidence="1">
    <location>
        <begin position="493"/>
        <end position="561"/>
    </location>
</feature>
<evidence type="ECO:0000256" key="1">
    <source>
        <dbReference type="SAM" id="MobiDB-lite"/>
    </source>
</evidence>
<feature type="transmembrane region" description="Helical" evidence="2">
    <location>
        <begin position="343"/>
        <end position="363"/>
    </location>
</feature>
<sequence length="561" mass="63825">MHNYEKYDFYREWIGVLKSTIFYNPSIGTFYAGNVFRNLIPSTFLIQNKDDAINESFLRRTFVHTSKNKRDIHKIINFLCSLGLLPIVHTDYDSDVGRYGYKEDKIYSDPRNVFVVSTCRDIRQHVVKSNMYDILLENQECFISKSKEYMGSDKPVRIVEYDTNNKPLRHKIYDAVLYAENWSLLTTQEKILRCCFTILFTPTVVVPAILLLSYLGNRVLREEAHRLNLLSWHYREYNVGVRTAYEDILNDDIPSIKREKILSHIKREAEKQNFMENDKAGQLQLTELGKNVSIKDNLLLIAGKNELTKKQLLLRCATFLVLTSILLLKLIALSCHFFKIDKIALYCSIASYAVMLMGGLYLLSYKNRISRVCAAFLIGFACIFAAANVLMLYYNPQFGHELILSGIIAGITGIMIAVALICHYKYRDDRNVTSKLEGLSTTAYLAIKDQVEVLDGVEYIKLGKHDFTVTEDFSLPLYNAYQANVFGDALSEMQQSQEDSINPAENSGEGQGHSSSSPNQGPDLSIGALNPSEPTDKETRDGVISDLSIKGMTEDTTRKVH</sequence>
<keyword evidence="2" id="KW-0472">Membrane</keyword>
<feature type="compositionally biased region" description="Basic and acidic residues" evidence="1">
    <location>
        <begin position="534"/>
        <end position="543"/>
    </location>
</feature>
<dbReference type="RefSeq" id="WP_158407027.1">
    <property type="nucleotide sequence ID" value="NZ_CP033455.1"/>
</dbReference>
<feature type="transmembrane region" description="Helical" evidence="2">
    <location>
        <begin position="196"/>
        <end position="216"/>
    </location>
</feature>
<accession>A0AAE6Q9I8</accession>
<keyword evidence="4" id="KW-1185">Reference proteome</keyword>
<keyword evidence="2" id="KW-0812">Transmembrane</keyword>
<keyword evidence="2" id="KW-1133">Transmembrane helix</keyword>
<reference evidence="3 4" key="1">
    <citation type="submission" date="2018-10" db="EMBL/GenBank/DDBJ databases">
        <title>Propagation and draft genome sequences of three atypical Erhlichia ruminantium isolates.</title>
        <authorList>
            <person name="Liebenberg J."/>
            <person name="Steyn H."/>
            <person name="Josemans A."/>
            <person name="Zweygarth E."/>
        </authorList>
    </citation>
    <scope>NUCLEOTIDE SEQUENCE [LARGE SCALE GENOMIC DNA]</scope>
    <source>
        <strain evidence="3 4">Omatjenne</strain>
    </source>
</reference>
<dbReference type="EMBL" id="CP033455">
    <property type="protein sequence ID" value="QGR03834.1"/>
    <property type="molecule type" value="Genomic_DNA"/>
</dbReference>
<evidence type="ECO:0000313" key="3">
    <source>
        <dbReference type="EMBL" id="QGR03834.1"/>
    </source>
</evidence>
<organism evidence="3 4">
    <name type="scientific">Ehrlichia ruminantium</name>
    <name type="common">heartwater rickettsia</name>
    <name type="synonym">Cowdria ruminantium</name>
    <dbReference type="NCBI Taxonomy" id="779"/>
    <lineage>
        <taxon>Bacteria</taxon>
        <taxon>Pseudomonadati</taxon>
        <taxon>Pseudomonadota</taxon>
        <taxon>Alphaproteobacteria</taxon>
        <taxon>Rickettsiales</taxon>
        <taxon>Anaplasmataceae</taxon>
        <taxon>Ehrlichia</taxon>
    </lineage>
</organism>
<evidence type="ECO:0000313" key="4">
    <source>
        <dbReference type="Proteomes" id="UP000422822"/>
    </source>
</evidence>
<feature type="transmembrane region" description="Helical" evidence="2">
    <location>
        <begin position="402"/>
        <end position="422"/>
    </location>
</feature>
<feature type="compositionally biased region" description="Basic and acidic residues" evidence="1">
    <location>
        <begin position="552"/>
        <end position="561"/>
    </location>
</feature>
<feature type="compositionally biased region" description="Polar residues" evidence="1">
    <location>
        <begin position="493"/>
        <end position="505"/>
    </location>
</feature>
<feature type="transmembrane region" description="Helical" evidence="2">
    <location>
        <begin position="375"/>
        <end position="396"/>
    </location>
</feature>
<name>A0AAE6Q9I8_EHRRU</name>
<protein>
    <submittedName>
        <fullName evidence="3">Uncharacterized protein</fullName>
    </submittedName>
</protein>
<feature type="transmembrane region" description="Helical" evidence="2">
    <location>
        <begin position="312"/>
        <end position="331"/>
    </location>
</feature>
<feature type="compositionally biased region" description="Polar residues" evidence="1">
    <location>
        <begin position="512"/>
        <end position="522"/>
    </location>
</feature>
<evidence type="ECO:0000256" key="2">
    <source>
        <dbReference type="SAM" id="Phobius"/>
    </source>
</evidence>
<dbReference type="Proteomes" id="UP000422822">
    <property type="component" value="Chromosome"/>
</dbReference>
<dbReference type="AlphaFoldDB" id="A0AAE6Q9I8"/>
<gene>
    <name evidence="3" type="ORF">EDL80_04750</name>
</gene>